<gene>
    <name evidence="12" type="primary">LOC101237839</name>
</gene>
<evidence type="ECO:0000256" key="1">
    <source>
        <dbReference type="ARBA" id="ARBA00004323"/>
    </source>
</evidence>
<feature type="transmembrane region" description="Helical" evidence="10">
    <location>
        <begin position="12"/>
        <end position="28"/>
    </location>
</feature>
<sequence>MKITDLFFFRRTGVILLSVVSICGVFYLNNKIKVDFLDAKIKNEKQYNYVNNVFNQKMEENAETSSISTKMKEYFQLKPTLVQTTKSQSQFDYLAREKEALSHIIFDSVEKDTSVTYTLLIIISSHVNNRNRRDRIRESWGSIFNWVTVEKYLLVFVVARTSDAKPMIEIADEARIRRDILYLDIFEDFYLLTKKVIVGLTWAKSNVKFKALLKGDDDTFVNIDNIIQFIKINDIIDGYFGNTIYKAKVRKFGRYQVSKKEFKKDIYETYCSGGGFILTNSSVYKMTKLFDLNKIFRIDDAFVGEIAYQAEIPVRGIKGFYMYNNNCKYQKDVMVSHPALIIGCNDFLLKKSLIDNGKLPRDLTLEKQSCYDEKVVCKIEINK</sequence>
<dbReference type="Proteomes" id="UP001652625">
    <property type="component" value="Chromosome 10"/>
</dbReference>
<dbReference type="GeneID" id="101237839"/>
<evidence type="ECO:0000256" key="5">
    <source>
        <dbReference type="ARBA" id="ARBA00022692"/>
    </source>
</evidence>
<dbReference type="SUPFAM" id="SSF53448">
    <property type="entry name" value="Nucleotide-diphospho-sugar transferases"/>
    <property type="match status" value="1"/>
</dbReference>
<keyword evidence="11" id="KW-1185">Reference proteome</keyword>
<protein>
    <recommendedName>
        <fullName evidence="10">Hexosyltransferase</fullName>
        <ecNumber evidence="10">2.4.1.-</ecNumber>
    </recommendedName>
</protein>
<dbReference type="PANTHER" id="PTHR11214">
    <property type="entry name" value="BETA-1,3-N-ACETYLGLUCOSAMINYLTRANSFERASE"/>
    <property type="match status" value="1"/>
</dbReference>
<dbReference type="Gene3D" id="3.90.550.50">
    <property type="match status" value="1"/>
</dbReference>
<dbReference type="RefSeq" id="XP_065663159.1">
    <property type="nucleotide sequence ID" value="XM_065807087.1"/>
</dbReference>
<evidence type="ECO:0000256" key="9">
    <source>
        <dbReference type="ARBA" id="ARBA00023136"/>
    </source>
</evidence>
<keyword evidence="9 10" id="KW-0472">Membrane</keyword>
<evidence type="ECO:0000256" key="6">
    <source>
        <dbReference type="ARBA" id="ARBA00022968"/>
    </source>
</evidence>
<dbReference type="InterPro" id="IPR029044">
    <property type="entry name" value="Nucleotide-diphossugar_trans"/>
</dbReference>
<organism evidence="11 12">
    <name type="scientific">Hydra vulgaris</name>
    <name type="common">Hydra</name>
    <name type="synonym">Hydra attenuata</name>
    <dbReference type="NCBI Taxonomy" id="6087"/>
    <lineage>
        <taxon>Eukaryota</taxon>
        <taxon>Metazoa</taxon>
        <taxon>Cnidaria</taxon>
        <taxon>Hydrozoa</taxon>
        <taxon>Hydroidolina</taxon>
        <taxon>Anthoathecata</taxon>
        <taxon>Aplanulata</taxon>
        <taxon>Hydridae</taxon>
        <taxon>Hydra</taxon>
    </lineage>
</organism>
<keyword evidence="8 10" id="KW-0333">Golgi apparatus</keyword>
<dbReference type="EC" id="2.4.1.-" evidence="10"/>
<evidence type="ECO:0000256" key="4">
    <source>
        <dbReference type="ARBA" id="ARBA00022679"/>
    </source>
</evidence>
<evidence type="ECO:0000256" key="2">
    <source>
        <dbReference type="ARBA" id="ARBA00008661"/>
    </source>
</evidence>
<evidence type="ECO:0000313" key="12">
    <source>
        <dbReference type="RefSeq" id="XP_065663159.1"/>
    </source>
</evidence>
<reference evidence="12" key="1">
    <citation type="submission" date="2025-08" db="UniProtKB">
        <authorList>
            <consortium name="RefSeq"/>
        </authorList>
    </citation>
    <scope>IDENTIFICATION</scope>
</reference>
<accession>A0ABM4CMV7</accession>
<evidence type="ECO:0000256" key="10">
    <source>
        <dbReference type="RuleBase" id="RU363063"/>
    </source>
</evidence>
<comment type="similarity">
    <text evidence="2 10">Belongs to the glycosyltransferase 31 family.</text>
</comment>
<keyword evidence="7 10" id="KW-1133">Transmembrane helix</keyword>
<keyword evidence="4" id="KW-0808">Transferase</keyword>
<keyword evidence="5 10" id="KW-0812">Transmembrane</keyword>
<evidence type="ECO:0000313" key="11">
    <source>
        <dbReference type="Proteomes" id="UP001652625"/>
    </source>
</evidence>
<dbReference type="PANTHER" id="PTHR11214:SF365">
    <property type="entry name" value="HEXOSYLTRANSFERASE"/>
    <property type="match status" value="1"/>
</dbReference>
<name>A0ABM4CMV7_HYDVU</name>
<evidence type="ECO:0000256" key="8">
    <source>
        <dbReference type="ARBA" id="ARBA00023034"/>
    </source>
</evidence>
<dbReference type="Pfam" id="PF01762">
    <property type="entry name" value="Galactosyl_T"/>
    <property type="match status" value="1"/>
</dbReference>
<proteinExistence type="inferred from homology"/>
<keyword evidence="3 10" id="KW-0328">Glycosyltransferase</keyword>
<dbReference type="InterPro" id="IPR002659">
    <property type="entry name" value="Glyco_trans_31"/>
</dbReference>
<keyword evidence="6 10" id="KW-0735">Signal-anchor</keyword>
<comment type="subcellular location">
    <subcellularLocation>
        <location evidence="1 10">Golgi apparatus membrane</location>
        <topology evidence="1 10">Single-pass type II membrane protein</topology>
    </subcellularLocation>
</comment>
<evidence type="ECO:0000256" key="3">
    <source>
        <dbReference type="ARBA" id="ARBA00022676"/>
    </source>
</evidence>
<evidence type="ECO:0000256" key="7">
    <source>
        <dbReference type="ARBA" id="ARBA00022989"/>
    </source>
</evidence>